<name>A0AAW1PSC3_9CHLO</name>
<feature type="transmembrane region" description="Helical" evidence="1">
    <location>
        <begin position="165"/>
        <end position="183"/>
    </location>
</feature>
<dbReference type="AlphaFoldDB" id="A0AAW1PSC3"/>
<feature type="transmembrane region" description="Helical" evidence="1">
    <location>
        <begin position="122"/>
        <end position="145"/>
    </location>
</feature>
<evidence type="ECO:0000313" key="3">
    <source>
        <dbReference type="Proteomes" id="UP001489004"/>
    </source>
</evidence>
<dbReference type="Proteomes" id="UP001489004">
    <property type="component" value="Unassembled WGS sequence"/>
</dbReference>
<feature type="transmembrane region" description="Helical" evidence="1">
    <location>
        <begin position="325"/>
        <end position="344"/>
    </location>
</feature>
<organism evidence="2 3">
    <name type="scientific">[Myrmecia] bisecta</name>
    <dbReference type="NCBI Taxonomy" id="41462"/>
    <lineage>
        <taxon>Eukaryota</taxon>
        <taxon>Viridiplantae</taxon>
        <taxon>Chlorophyta</taxon>
        <taxon>core chlorophytes</taxon>
        <taxon>Trebouxiophyceae</taxon>
        <taxon>Trebouxiales</taxon>
        <taxon>Trebouxiaceae</taxon>
        <taxon>Myrmecia</taxon>
    </lineage>
</organism>
<gene>
    <name evidence="2" type="ORF">WJX72_001309</name>
</gene>
<keyword evidence="1" id="KW-0812">Transmembrane</keyword>
<comment type="caution">
    <text evidence="2">The sequence shown here is derived from an EMBL/GenBank/DDBJ whole genome shotgun (WGS) entry which is preliminary data.</text>
</comment>
<accession>A0AAW1PSC3</accession>
<feature type="transmembrane region" description="Helical" evidence="1">
    <location>
        <begin position="359"/>
        <end position="380"/>
    </location>
</feature>
<dbReference type="EMBL" id="JALJOR010000009">
    <property type="protein sequence ID" value="KAK9811295.1"/>
    <property type="molecule type" value="Genomic_DNA"/>
</dbReference>
<proteinExistence type="predicted"/>
<feature type="transmembrane region" description="Helical" evidence="1">
    <location>
        <begin position="92"/>
        <end position="110"/>
    </location>
</feature>
<evidence type="ECO:0000313" key="2">
    <source>
        <dbReference type="EMBL" id="KAK9811295.1"/>
    </source>
</evidence>
<evidence type="ECO:0000256" key="1">
    <source>
        <dbReference type="SAM" id="Phobius"/>
    </source>
</evidence>
<sequence length="385" mass="40392">MATSRIWFTKTGAAVGCSTSFTGRHTVAVPLAPALNERGRHCFPHKAPRRSALRTVVPIAKRPQASAAADGGATDGNPVGGLLTQPATQSRAYQLLCAVALLGGVTRVAFTEQYLAACFQGVATPATAVQVAFSGASWFVVAAILHALKEAAEHGRLASTTYQRLNLAVVLHAVLMAVLDALACRNGLVSPSVFGVHITFALALGFVCDTINGQTDSSTSIVNTALSLGAAVPRALLSLLRPANLLSAAYAALALSAGTAGLLCLLINTRWMLAVLARHLPATIVGLELFFKRTVGNGLLTSAIALYTLKDAADRGRQDASTFRLLGHALALQAAISLAVMHFYRSNRGYLPPQGWTPAWQSLMIAILVVCGFSSARSAWIKRAK</sequence>
<protein>
    <submittedName>
        <fullName evidence="2">Uncharacterized protein</fullName>
    </submittedName>
</protein>
<keyword evidence="1" id="KW-0472">Membrane</keyword>
<keyword evidence="3" id="KW-1185">Reference proteome</keyword>
<keyword evidence="1" id="KW-1133">Transmembrane helix</keyword>
<feature type="transmembrane region" description="Helical" evidence="1">
    <location>
        <begin position="246"/>
        <end position="268"/>
    </location>
</feature>
<reference evidence="2 3" key="1">
    <citation type="journal article" date="2024" name="Nat. Commun.">
        <title>Phylogenomics reveals the evolutionary origins of lichenization in chlorophyte algae.</title>
        <authorList>
            <person name="Puginier C."/>
            <person name="Libourel C."/>
            <person name="Otte J."/>
            <person name="Skaloud P."/>
            <person name="Haon M."/>
            <person name="Grisel S."/>
            <person name="Petersen M."/>
            <person name="Berrin J.G."/>
            <person name="Delaux P.M."/>
            <person name="Dal Grande F."/>
            <person name="Keller J."/>
        </authorList>
    </citation>
    <scope>NUCLEOTIDE SEQUENCE [LARGE SCALE GENOMIC DNA]</scope>
    <source>
        <strain evidence="2 3">SAG 2043</strain>
    </source>
</reference>